<dbReference type="Proteomes" id="UP000027222">
    <property type="component" value="Unassembled WGS sequence"/>
</dbReference>
<evidence type="ECO:0000313" key="1">
    <source>
        <dbReference type="EMBL" id="KDR77406.1"/>
    </source>
</evidence>
<reference evidence="2" key="1">
    <citation type="journal article" date="2014" name="Proc. Natl. Acad. Sci. U.S.A.">
        <title>Extensive sampling of basidiomycete genomes demonstrates inadequacy of the white-rot/brown-rot paradigm for wood decay fungi.</title>
        <authorList>
            <person name="Riley R."/>
            <person name="Salamov A.A."/>
            <person name="Brown D.W."/>
            <person name="Nagy L.G."/>
            <person name="Floudas D."/>
            <person name="Held B.W."/>
            <person name="Levasseur A."/>
            <person name="Lombard V."/>
            <person name="Morin E."/>
            <person name="Otillar R."/>
            <person name="Lindquist E.A."/>
            <person name="Sun H."/>
            <person name="LaButti K.M."/>
            <person name="Schmutz J."/>
            <person name="Jabbour D."/>
            <person name="Luo H."/>
            <person name="Baker S.E."/>
            <person name="Pisabarro A.G."/>
            <person name="Walton J.D."/>
            <person name="Blanchette R.A."/>
            <person name="Henrissat B."/>
            <person name="Martin F."/>
            <person name="Cullen D."/>
            <person name="Hibbett D.S."/>
            <person name="Grigoriev I.V."/>
        </authorList>
    </citation>
    <scope>NUCLEOTIDE SEQUENCE [LARGE SCALE GENOMIC DNA]</scope>
    <source>
        <strain evidence="2">CBS 339.88</strain>
    </source>
</reference>
<keyword evidence="2" id="KW-1185">Reference proteome</keyword>
<sequence>MAEEGRNLSLELFTQFRDAVLRHSISVTTSTPTWEPNTTQVVITTLQPVLVTADRLYGVLFHNYGQKMAAKFVVQEVQAQ</sequence>
<evidence type="ECO:0000313" key="2">
    <source>
        <dbReference type="Proteomes" id="UP000027222"/>
    </source>
</evidence>
<name>A0A067T2Q3_GALM3</name>
<proteinExistence type="predicted"/>
<organism evidence="1 2">
    <name type="scientific">Galerina marginata (strain CBS 339.88)</name>
    <dbReference type="NCBI Taxonomy" id="685588"/>
    <lineage>
        <taxon>Eukaryota</taxon>
        <taxon>Fungi</taxon>
        <taxon>Dikarya</taxon>
        <taxon>Basidiomycota</taxon>
        <taxon>Agaricomycotina</taxon>
        <taxon>Agaricomycetes</taxon>
        <taxon>Agaricomycetidae</taxon>
        <taxon>Agaricales</taxon>
        <taxon>Agaricineae</taxon>
        <taxon>Strophariaceae</taxon>
        <taxon>Galerina</taxon>
    </lineage>
</organism>
<dbReference type="EMBL" id="KL142376">
    <property type="protein sequence ID" value="KDR77406.1"/>
    <property type="molecule type" value="Genomic_DNA"/>
</dbReference>
<dbReference type="AlphaFoldDB" id="A0A067T2Q3"/>
<dbReference type="HOGENOM" id="CLU_2589902_0_0_1"/>
<protein>
    <submittedName>
        <fullName evidence="1">Uncharacterized protein</fullName>
    </submittedName>
</protein>
<gene>
    <name evidence="1" type="ORF">GALMADRAFT_138522</name>
</gene>
<accession>A0A067T2Q3</accession>